<keyword evidence="8 9" id="KW-0472">Membrane</keyword>
<dbReference type="PROSITE" id="PS00873">
    <property type="entry name" value="NA_ALANINE_SYMP"/>
    <property type="match status" value="1"/>
</dbReference>
<dbReference type="Gene3D" id="1.20.1740.10">
    <property type="entry name" value="Amino acid/polyamine transporter I"/>
    <property type="match status" value="1"/>
</dbReference>
<feature type="transmembrane region" description="Helical" evidence="9">
    <location>
        <begin position="211"/>
        <end position="232"/>
    </location>
</feature>
<evidence type="ECO:0000256" key="5">
    <source>
        <dbReference type="ARBA" id="ARBA00022692"/>
    </source>
</evidence>
<reference evidence="11" key="1">
    <citation type="submission" date="2017-08" db="EMBL/GenBank/DDBJ databases">
        <authorList>
            <person name="Huang Z."/>
        </authorList>
    </citation>
    <scope>NUCLEOTIDE SEQUENCE [LARGE SCALE GENOMIC DNA]</scope>
    <source>
        <strain evidence="11">SA5d-4</strain>
    </source>
</reference>
<keyword evidence="3 9" id="KW-0813">Transport</keyword>
<keyword evidence="4 9" id="KW-1003">Cell membrane</keyword>
<evidence type="ECO:0000256" key="2">
    <source>
        <dbReference type="ARBA" id="ARBA00009261"/>
    </source>
</evidence>
<protein>
    <submittedName>
        <fullName evidence="10">Sodium:alanine symporter family protein</fullName>
    </submittedName>
</protein>
<comment type="subcellular location">
    <subcellularLocation>
        <location evidence="1 9">Cell membrane</location>
        <topology evidence="1 9">Multi-pass membrane protein</topology>
    </subcellularLocation>
</comment>
<keyword evidence="11" id="KW-1185">Reference proteome</keyword>
<dbReference type="PRINTS" id="PR00175">
    <property type="entry name" value="NAALASMPORT"/>
</dbReference>
<sequence length="472" mass="50556">MEVIHEWINGQNSFWWGNVLIPLLLGLGLYFSYRTKFVQFRLIGEMFRLLTDKALVTANGTKGVSSFQSFCIGAATRIGTGNLAGVAIAITAGGPGAVFWMWIVALLGGATSFIESTLAQVYKVKDKDGFKGGPAYYMQKALKAKWLGILFAFFTVLSFGLVFNAVQANTISSAYNTAFGIDEKVMGIGVAILTGLVIFGGVKRIAKVSEIVVPFMALFYLLIGLFVIITNITEIPAVLSLIIKSAFGLEEVVGGTIGAAVMNGVRRGLFSNEAGMGSAPNAAATAVVSHPAKQGLIQTLGVFVDTLFVCSATAFIILLGYGSGMEGLDGIALLQGTLTSHVGSWANGFIAISILLFAFSSIIGSYYYGETNISFINNNNKLLLTYRVAVIAIVLWGATAKLQIVWDLADLSMAFMAIINLIAIALLGNIAFKVLQDYMKQRKAGKDPVFYADSIEGLENVEAWEPKGQKEN</sequence>
<organism evidence="10 11">
    <name type="scientific">Lottiidibacillus patelloidae</name>
    <dbReference type="NCBI Taxonomy" id="2670334"/>
    <lineage>
        <taxon>Bacteria</taxon>
        <taxon>Bacillati</taxon>
        <taxon>Bacillota</taxon>
        <taxon>Bacilli</taxon>
        <taxon>Bacillales</taxon>
        <taxon>Bacillaceae</taxon>
        <taxon>Lottiidibacillus</taxon>
    </lineage>
</organism>
<comment type="similarity">
    <text evidence="2 9">Belongs to the alanine or glycine:cation symporter (AGCS) (TC 2.A.25) family.</text>
</comment>
<evidence type="ECO:0000256" key="4">
    <source>
        <dbReference type="ARBA" id="ARBA00022475"/>
    </source>
</evidence>
<evidence type="ECO:0000256" key="1">
    <source>
        <dbReference type="ARBA" id="ARBA00004651"/>
    </source>
</evidence>
<accession>A0A263BUF3</accession>
<dbReference type="PANTHER" id="PTHR30330">
    <property type="entry name" value="AGSS FAMILY TRANSPORTER, SODIUM-ALANINE"/>
    <property type="match status" value="1"/>
</dbReference>
<feature type="transmembrane region" description="Helical" evidence="9">
    <location>
        <begin position="185"/>
        <end position="202"/>
    </location>
</feature>
<dbReference type="Proteomes" id="UP000217083">
    <property type="component" value="Unassembled WGS sequence"/>
</dbReference>
<evidence type="ECO:0000256" key="3">
    <source>
        <dbReference type="ARBA" id="ARBA00022448"/>
    </source>
</evidence>
<name>A0A263BUF3_9BACI</name>
<dbReference type="Pfam" id="PF01235">
    <property type="entry name" value="Na_Ala_symp"/>
    <property type="match status" value="1"/>
</dbReference>
<dbReference type="AlphaFoldDB" id="A0A263BUF3"/>
<dbReference type="PANTHER" id="PTHR30330:SF1">
    <property type="entry name" value="AMINO-ACID CARRIER PROTEIN ALST"/>
    <property type="match status" value="1"/>
</dbReference>
<comment type="caution">
    <text evidence="10">The sequence shown here is derived from an EMBL/GenBank/DDBJ whole genome shotgun (WGS) entry which is preliminary data.</text>
</comment>
<evidence type="ECO:0000313" key="10">
    <source>
        <dbReference type="EMBL" id="OZM56806.1"/>
    </source>
</evidence>
<gene>
    <name evidence="10" type="ORF">CIB95_10650</name>
</gene>
<evidence type="ECO:0000256" key="8">
    <source>
        <dbReference type="ARBA" id="ARBA00023136"/>
    </source>
</evidence>
<feature type="transmembrane region" description="Helical" evidence="9">
    <location>
        <begin position="146"/>
        <end position="165"/>
    </location>
</feature>
<dbReference type="InterPro" id="IPR001463">
    <property type="entry name" value="Na/Ala_symport"/>
</dbReference>
<dbReference type="NCBIfam" id="TIGR00835">
    <property type="entry name" value="agcS"/>
    <property type="match status" value="1"/>
</dbReference>
<feature type="transmembrane region" description="Helical" evidence="9">
    <location>
        <begin position="411"/>
        <end position="432"/>
    </location>
</feature>
<feature type="transmembrane region" description="Helical" evidence="9">
    <location>
        <begin position="14"/>
        <end position="33"/>
    </location>
</feature>
<keyword evidence="5 9" id="KW-0812">Transmembrane</keyword>
<proteinExistence type="inferred from homology"/>
<feature type="transmembrane region" description="Helical" evidence="9">
    <location>
        <begin position="70"/>
        <end position="93"/>
    </location>
</feature>
<keyword evidence="6 9" id="KW-0769">Symport</keyword>
<feature type="transmembrane region" description="Helical" evidence="9">
    <location>
        <begin position="381"/>
        <end position="399"/>
    </location>
</feature>
<dbReference type="GO" id="GO:0005283">
    <property type="term" value="F:amino acid:sodium symporter activity"/>
    <property type="evidence" value="ECO:0007669"/>
    <property type="project" value="InterPro"/>
</dbReference>
<evidence type="ECO:0000256" key="9">
    <source>
        <dbReference type="RuleBase" id="RU363064"/>
    </source>
</evidence>
<feature type="transmembrane region" description="Helical" evidence="9">
    <location>
        <begin position="342"/>
        <end position="369"/>
    </location>
</feature>
<dbReference type="FunFam" id="1.20.1740.10:FF:000004">
    <property type="entry name" value="Sodium:alanine symporter family protein"/>
    <property type="match status" value="1"/>
</dbReference>
<evidence type="ECO:0000256" key="7">
    <source>
        <dbReference type="ARBA" id="ARBA00022989"/>
    </source>
</evidence>
<dbReference type="RefSeq" id="WP_094925237.1">
    <property type="nucleotide sequence ID" value="NZ_NPIA01000005.1"/>
</dbReference>
<reference evidence="10 11" key="2">
    <citation type="submission" date="2017-09" db="EMBL/GenBank/DDBJ databases">
        <title>Bacillus patelloidae sp. nov., isolated from the intestinal tract of a marine limpet.</title>
        <authorList>
            <person name="Liu R."/>
            <person name="Dong C."/>
            <person name="Shao Z."/>
        </authorList>
    </citation>
    <scope>NUCLEOTIDE SEQUENCE [LARGE SCALE GENOMIC DNA]</scope>
    <source>
        <strain evidence="10 11">SA5d-4</strain>
    </source>
</reference>
<feature type="transmembrane region" description="Helical" evidence="9">
    <location>
        <begin position="300"/>
        <end position="322"/>
    </location>
</feature>
<dbReference type="EMBL" id="NPIA01000005">
    <property type="protein sequence ID" value="OZM56806.1"/>
    <property type="molecule type" value="Genomic_DNA"/>
</dbReference>
<evidence type="ECO:0000256" key="6">
    <source>
        <dbReference type="ARBA" id="ARBA00022847"/>
    </source>
</evidence>
<keyword evidence="7 9" id="KW-1133">Transmembrane helix</keyword>
<dbReference type="GO" id="GO:0005886">
    <property type="term" value="C:plasma membrane"/>
    <property type="evidence" value="ECO:0007669"/>
    <property type="project" value="UniProtKB-SubCell"/>
</dbReference>
<evidence type="ECO:0000313" key="11">
    <source>
        <dbReference type="Proteomes" id="UP000217083"/>
    </source>
</evidence>